<dbReference type="Proteomes" id="UP001589605">
    <property type="component" value="Unassembled WGS sequence"/>
</dbReference>
<protein>
    <submittedName>
        <fullName evidence="2">WG repeat-containing protein</fullName>
    </submittedName>
</protein>
<name>A0ABV5EWB6_9FLAO</name>
<evidence type="ECO:0000313" key="2">
    <source>
        <dbReference type="EMBL" id="MFB9051466.1"/>
    </source>
</evidence>
<dbReference type="PANTHER" id="PTHR37841:SF1">
    <property type="entry name" value="DUF3298 DOMAIN-CONTAINING PROTEIN"/>
    <property type="match status" value="1"/>
</dbReference>
<proteinExistence type="predicted"/>
<sequence>MKNRFLLITLLLISFSSIAQTKLYYDELGEFKNGYAIVKNGTKISFIDSLGQNIDIGDTKLKKDTGMQKNGLYAISEDYKNEGIKSVTGDIIVQPKNNKILIKNNLFVKLDSRDSWALKNGEKLESEILNKKGEPIFKFQGDSEFTFYPISDNILAVSNQKSPKHYKLVFLDTKDETEYIYNEVVKPDDNGLIRASIERDGKIKWGFIDDRGKTVIDFMYTNPPGPFYNGLAVVKSTDNKFGYIDETNNVNINVEYISAYNFEDNKALVKIYTMKYIDGVINNGYRIIDNTGKILYDLADFSPYPNQSDYYNHSFMESKRIMVLQSGKSGNKSILNLDTGEITETKFYTIGKFNSGLARVYFNDGNNKLLSGYINPKGELVMVQAKKSQF</sequence>
<evidence type="ECO:0000313" key="3">
    <source>
        <dbReference type="Proteomes" id="UP001589605"/>
    </source>
</evidence>
<gene>
    <name evidence="2" type="ORF">ACFFVB_00100</name>
</gene>
<keyword evidence="1" id="KW-0732">Signal</keyword>
<dbReference type="Pfam" id="PF14903">
    <property type="entry name" value="WG_beta_rep"/>
    <property type="match status" value="3"/>
</dbReference>
<comment type="caution">
    <text evidence="2">The sequence shown here is derived from an EMBL/GenBank/DDBJ whole genome shotgun (WGS) entry which is preliminary data.</text>
</comment>
<feature type="chain" id="PRO_5047341084" evidence="1">
    <location>
        <begin position="20"/>
        <end position="390"/>
    </location>
</feature>
<dbReference type="RefSeq" id="WP_382379913.1">
    <property type="nucleotide sequence ID" value="NZ_JBHMEZ010000001.1"/>
</dbReference>
<keyword evidence="3" id="KW-1185">Reference proteome</keyword>
<dbReference type="PANTHER" id="PTHR37841">
    <property type="entry name" value="GLR2918 PROTEIN"/>
    <property type="match status" value="1"/>
</dbReference>
<evidence type="ECO:0000256" key="1">
    <source>
        <dbReference type="SAM" id="SignalP"/>
    </source>
</evidence>
<reference evidence="2 3" key="1">
    <citation type="submission" date="2024-09" db="EMBL/GenBank/DDBJ databases">
        <authorList>
            <person name="Sun Q."/>
            <person name="Mori K."/>
        </authorList>
    </citation>
    <scope>NUCLEOTIDE SEQUENCE [LARGE SCALE GENOMIC DNA]</scope>
    <source>
        <strain evidence="2 3">CECT 8286</strain>
    </source>
</reference>
<dbReference type="EMBL" id="JBHMEZ010000001">
    <property type="protein sequence ID" value="MFB9051466.1"/>
    <property type="molecule type" value="Genomic_DNA"/>
</dbReference>
<dbReference type="InterPro" id="IPR032774">
    <property type="entry name" value="WG_beta_rep"/>
</dbReference>
<organism evidence="2 3">
    <name type="scientific">Formosa undariae</name>
    <dbReference type="NCBI Taxonomy" id="1325436"/>
    <lineage>
        <taxon>Bacteria</taxon>
        <taxon>Pseudomonadati</taxon>
        <taxon>Bacteroidota</taxon>
        <taxon>Flavobacteriia</taxon>
        <taxon>Flavobacteriales</taxon>
        <taxon>Flavobacteriaceae</taxon>
        <taxon>Formosa</taxon>
    </lineage>
</organism>
<feature type="signal peptide" evidence="1">
    <location>
        <begin position="1"/>
        <end position="19"/>
    </location>
</feature>
<accession>A0ABV5EWB6</accession>